<dbReference type="GeneID" id="108736034"/>
<dbReference type="InParanoid" id="A0A7F5RL11"/>
<dbReference type="PANTHER" id="PTHR31598">
    <property type="entry name" value="IQ DOMAIN-CONTAINING PROTEIN D"/>
    <property type="match status" value="1"/>
</dbReference>
<gene>
    <name evidence="12" type="primary">LOC108736034</name>
</gene>
<organism evidence="11 12">
    <name type="scientific">Agrilus planipennis</name>
    <name type="common">Emerald ash borer</name>
    <name type="synonym">Agrilus marcopoli</name>
    <dbReference type="NCBI Taxonomy" id="224129"/>
    <lineage>
        <taxon>Eukaryota</taxon>
        <taxon>Metazoa</taxon>
        <taxon>Ecdysozoa</taxon>
        <taxon>Arthropoda</taxon>
        <taxon>Hexapoda</taxon>
        <taxon>Insecta</taxon>
        <taxon>Pterygota</taxon>
        <taxon>Neoptera</taxon>
        <taxon>Endopterygota</taxon>
        <taxon>Coleoptera</taxon>
        <taxon>Polyphaga</taxon>
        <taxon>Elateriformia</taxon>
        <taxon>Buprestoidea</taxon>
        <taxon>Buprestidae</taxon>
        <taxon>Agrilinae</taxon>
        <taxon>Agrilus</taxon>
    </lineage>
</organism>
<evidence type="ECO:0000313" key="11">
    <source>
        <dbReference type="Proteomes" id="UP000192223"/>
    </source>
</evidence>
<evidence type="ECO:0000256" key="9">
    <source>
        <dbReference type="ARBA" id="ARBA00023273"/>
    </source>
</evidence>
<evidence type="ECO:0000256" key="7">
    <source>
        <dbReference type="ARBA" id="ARBA00023069"/>
    </source>
</evidence>
<keyword evidence="6" id="KW-0282">Flagellum</keyword>
<evidence type="ECO:0000256" key="3">
    <source>
        <dbReference type="ARBA" id="ARBA00009071"/>
    </source>
</evidence>
<protein>
    <recommendedName>
        <fullName evidence="4">Dynein regulatory complex protein 10</fullName>
    </recommendedName>
</protein>
<keyword evidence="8" id="KW-0206">Cytoskeleton</keyword>
<keyword evidence="11" id="KW-1185">Reference proteome</keyword>
<name>A0A7F5RL11_AGRPL</name>
<keyword evidence="10" id="KW-0175">Coiled coil</keyword>
<evidence type="ECO:0000256" key="10">
    <source>
        <dbReference type="SAM" id="Coils"/>
    </source>
</evidence>
<dbReference type="PROSITE" id="PS50096">
    <property type="entry name" value="IQ"/>
    <property type="match status" value="1"/>
</dbReference>
<dbReference type="OrthoDB" id="536093at2759"/>
<reference evidence="12" key="1">
    <citation type="submission" date="2025-08" db="UniProtKB">
        <authorList>
            <consortium name="RefSeq"/>
        </authorList>
    </citation>
    <scope>IDENTIFICATION</scope>
    <source>
        <tissue evidence="12">Entire body</tissue>
    </source>
</reference>
<comment type="function">
    <text evidence="1">Component of the nexin-dynein regulatory complex (N-DRC), a key regulator of ciliary/flagellar motility which maintains the alignment and integrity of the distal axoneme and regulates microtubule sliding in motile axonemes.</text>
</comment>
<dbReference type="InterPro" id="IPR042815">
    <property type="entry name" value="DRC10"/>
</dbReference>
<evidence type="ECO:0000313" key="12">
    <source>
        <dbReference type="RefSeq" id="XP_025836520.1"/>
    </source>
</evidence>
<keyword evidence="7" id="KW-0969">Cilium</keyword>
<keyword evidence="5" id="KW-0963">Cytoplasm</keyword>
<dbReference type="AlphaFoldDB" id="A0A7F5RL11"/>
<sequence>MAATTPEHKIFLQDFNLKIALVKSVFSECLTKIELMICLPQLLDNKGKILQFYIHTKPQLQFLLNTFSKLGKHKNSMDTIEKSEQSEKKKKLWNGQFFKNTKVGNSVKIHSVAARAVDVLTNSECLVKHREKYLKNLPQGDNSLKLVRFIKDLIDIYMETASLSCQELRERDEEIRKAVALSQAIQRDIVAIQSTQRRRKQQSEKELARKKGLLEKYIYLKKQLGNKYSKMLLNLRHSSEREMALEMDASKENENDLAQLVITLNEKYNSLINNHLLREKKIKNKLGKTEAHLASWISKYDSDISEKRLQLEDLQDQFKNICLNIEDLEDQLDNVDMLYRRFKTEEEYAQREKLEETAMLFLRNKAAFKIQRYWRVYRQMKLVRRTGK</sequence>
<comment type="subcellular location">
    <subcellularLocation>
        <location evidence="2">Cytoplasm</location>
        <location evidence="2">Cytoskeleton</location>
        <location evidence="2">Flagellum axoneme</location>
    </subcellularLocation>
</comment>
<keyword evidence="9" id="KW-0966">Cell projection</keyword>
<dbReference type="KEGG" id="apln:108736034"/>
<feature type="coiled-coil region" evidence="10">
    <location>
        <begin position="297"/>
        <end position="345"/>
    </location>
</feature>
<dbReference type="PANTHER" id="PTHR31598:SF1">
    <property type="entry name" value="DYNEIN REGULATORY COMPLEX PROTEIN 10"/>
    <property type="match status" value="1"/>
</dbReference>
<evidence type="ECO:0000256" key="8">
    <source>
        <dbReference type="ARBA" id="ARBA00023212"/>
    </source>
</evidence>
<comment type="similarity">
    <text evidence="3">Belongs to the DRC10 family.</text>
</comment>
<proteinExistence type="inferred from homology"/>
<evidence type="ECO:0000256" key="4">
    <source>
        <dbReference type="ARBA" id="ARBA00021752"/>
    </source>
</evidence>
<dbReference type="RefSeq" id="XP_025836520.1">
    <property type="nucleotide sequence ID" value="XM_025980735.1"/>
</dbReference>
<evidence type="ECO:0000256" key="5">
    <source>
        <dbReference type="ARBA" id="ARBA00022490"/>
    </source>
</evidence>
<accession>A0A7F5RL11</accession>
<evidence type="ECO:0000256" key="2">
    <source>
        <dbReference type="ARBA" id="ARBA00004611"/>
    </source>
</evidence>
<dbReference type="Proteomes" id="UP000192223">
    <property type="component" value="Unplaced"/>
</dbReference>
<evidence type="ECO:0000256" key="6">
    <source>
        <dbReference type="ARBA" id="ARBA00022846"/>
    </source>
</evidence>
<evidence type="ECO:0000256" key="1">
    <source>
        <dbReference type="ARBA" id="ARBA00003029"/>
    </source>
</evidence>